<dbReference type="InterPro" id="IPR027486">
    <property type="entry name" value="Ribosomal_uS10_dom"/>
</dbReference>
<dbReference type="PRINTS" id="PR00971">
    <property type="entry name" value="RIBOSOMALS10"/>
</dbReference>
<sequence length="117" mass="13114">MAVAYKNEKTVGDNSEHRIRLTLTSQNVKPLEKVCAQLIEGAKGENLIVKGPIRMPTKVLRITTRKTPCGEGSKTWDRFQMRIHKRLINLHAPADVLRQITSISIEPGVDIEVTKAD</sequence>
<dbReference type="EMBL" id="CADEPM010000007">
    <property type="protein sequence ID" value="CAB3408238.1"/>
    <property type="molecule type" value="Genomic_DNA"/>
</dbReference>
<dbReference type="NCBIfam" id="TIGR01046">
    <property type="entry name" value="uS10_euk_arch"/>
    <property type="match status" value="1"/>
</dbReference>
<dbReference type="OrthoDB" id="10248551at2759"/>
<dbReference type="Pfam" id="PF00338">
    <property type="entry name" value="Ribosomal_S10"/>
    <property type="match status" value="1"/>
</dbReference>
<evidence type="ECO:0000256" key="3">
    <source>
        <dbReference type="ARBA" id="ARBA00023274"/>
    </source>
</evidence>
<proteinExistence type="inferred from homology"/>
<dbReference type="InterPro" id="IPR018268">
    <property type="entry name" value="Ribosomal_uS10_CS"/>
</dbReference>
<dbReference type="PANTHER" id="PTHR11700">
    <property type="entry name" value="30S RIBOSOMAL PROTEIN S10 FAMILY MEMBER"/>
    <property type="match status" value="1"/>
</dbReference>
<evidence type="ECO:0000259" key="6">
    <source>
        <dbReference type="SMART" id="SM01403"/>
    </source>
</evidence>
<gene>
    <name evidence="7" type="ORF">CBOVIS_LOCUS10040</name>
</gene>
<dbReference type="GO" id="GO:0015935">
    <property type="term" value="C:small ribosomal subunit"/>
    <property type="evidence" value="ECO:0007669"/>
    <property type="project" value="InterPro"/>
</dbReference>
<dbReference type="SMART" id="SM01403">
    <property type="entry name" value="Ribosomal_S10"/>
    <property type="match status" value="1"/>
</dbReference>
<dbReference type="FunFam" id="3.30.70.600:FF:000002">
    <property type="entry name" value="40S ribosomal protein S20"/>
    <property type="match status" value="1"/>
</dbReference>
<dbReference type="InterPro" id="IPR005729">
    <property type="entry name" value="Ribosomal_uS10_euk/arc"/>
</dbReference>
<dbReference type="Proteomes" id="UP000494206">
    <property type="component" value="Unassembled WGS sequence"/>
</dbReference>
<protein>
    <recommendedName>
        <fullName evidence="4">Small ribosomal subunit protein uS10</fullName>
    </recommendedName>
    <alternativeName>
        <fullName evidence="5">40S ribosomal protein S20</fullName>
    </alternativeName>
</protein>
<dbReference type="HAMAP" id="MF_00508">
    <property type="entry name" value="Ribosomal_uS10"/>
    <property type="match status" value="1"/>
</dbReference>
<dbReference type="GO" id="GO:0003735">
    <property type="term" value="F:structural constituent of ribosome"/>
    <property type="evidence" value="ECO:0007669"/>
    <property type="project" value="InterPro"/>
</dbReference>
<dbReference type="AlphaFoldDB" id="A0A8S1F2J8"/>
<dbReference type="GO" id="GO:0003723">
    <property type="term" value="F:RNA binding"/>
    <property type="evidence" value="ECO:0007669"/>
    <property type="project" value="InterPro"/>
</dbReference>
<evidence type="ECO:0000313" key="8">
    <source>
        <dbReference type="Proteomes" id="UP000494206"/>
    </source>
</evidence>
<evidence type="ECO:0000256" key="1">
    <source>
        <dbReference type="ARBA" id="ARBA00007102"/>
    </source>
</evidence>
<evidence type="ECO:0000256" key="2">
    <source>
        <dbReference type="ARBA" id="ARBA00022980"/>
    </source>
</evidence>
<comment type="caution">
    <text evidence="7">The sequence shown here is derived from an EMBL/GenBank/DDBJ whole genome shotgun (WGS) entry which is preliminary data.</text>
</comment>
<feature type="domain" description="Small ribosomal subunit protein uS10" evidence="6">
    <location>
        <begin position="20"/>
        <end position="114"/>
    </location>
</feature>
<keyword evidence="3" id="KW-0687">Ribonucleoprotein</keyword>
<dbReference type="SUPFAM" id="SSF54999">
    <property type="entry name" value="Ribosomal protein S10"/>
    <property type="match status" value="1"/>
</dbReference>
<dbReference type="InterPro" id="IPR036838">
    <property type="entry name" value="Ribosomal_uS10_dom_sf"/>
</dbReference>
<evidence type="ECO:0000313" key="7">
    <source>
        <dbReference type="EMBL" id="CAB3408238.1"/>
    </source>
</evidence>
<evidence type="ECO:0000256" key="4">
    <source>
        <dbReference type="ARBA" id="ARBA00035162"/>
    </source>
</evidence>
<comment type="similarity">
    <text evidence="1">Belongs to the universal ribosomal protein uS10 family.</text>
</comment>
<dbReference type="InterPro" id="IPR001848">
    <property type="entry name" value="Ribosomal_uS10"/>
</dbReference>
<reference evidence="7 8" key="1">
    <citation type="submission" date="2020-04" db="EMBL/GenBank/DDBJ databases">
        <authorList>
            <person name="Laetsch R D."/>
            <person name="Stevens L."/>
            <person name="Kumar S."/>
            <person name="Blaxter L. M."/>
        </authorList>
    </citation>
    <scope>NUCLEOTIDE SEQUENCE [LARGE SCALE GENOMIC DNA]</scope>
</reference>
<evidence type="ECO:0000256" key="5">
    <source>
        <dbReference type="ARBA" id="ARBA00035450"/>
    </source>
</evidence>
<keyword evidence="2" id="KW-0689">Ribosomal protein</keyword>
<dbReference type="GO" id="GO:0006412">
    <property type="term" value="P:translation"/>
    <property type="evidence" value="ECO:0007669"/>
    <property type="project" value="InterPro"/>
</dbReference>
<keyword evidence="8" id="KW-1185">Reference proteome</keyword>
<organism evidence="7 8">
    <name type="scientific">Caenorhabditis bovis</name>
    <dbReference type="NCBI Taxonomy" id="2654633"/>
    <lineage>
        <taxon>Eukaryota</taxon>
        <taxon>Metazoa</taxon>
        <taxon>Ecdysozoa</taxon>
        <taxon>Nematoda</taxon>
        <taxon>Chromadorea</taxon>
        <taxon>Rhabditida</taxon>
        <taxon>Rhabditina</taxon>
        <taxon>Rhabditomorpha</taxon>
        <taxon>Rhabditoidea</taxon>
        <taxon>Rhabditidae</taxon>
        <taxon>Peloderinae</taxon>
        <taxon>Caenorhabditis</taxon>
    </lineage>
</organism>
<name>A0A8S1F2J8_9PELO</name>
<dbReference type="Gene3D" id="3.30.70.600">
    <property type="entry name" value="Ribosomal protein S10 domain"/>
    <property type="match status" value="1"/>
</dbReference>
<accession>A0A8S1F2J8</accession>
<dbReference type="PROSITE" id="PS00361">
    <property type="entry name" value="RIBOSOMAL_S10"/>
    <property type="match status" value="1"/>
</dbReference>